<dbReference type="InterPro" id="IPR013785">
    <property type="entry name" value="Aldolase_TIM"/>
</dbReference>
<evidence type="ECO:0000256" key="2">
    <source>
        <dbReference type="ARBA" id="ARBA00002790"/>
    </source>
</evidence>
<sequence>MIFSKMAALDFSDPLYALAPLAGFTDLPFRSVVKKFGVDLTVSEMISSNALVHHSKKTYKMLEKSPLEDPYSIQIAGSDLNVIRGAVEIINAQEGVSVIDLNCGCPAPKVVNNLQGSSLLTDLPQMGRVIETIKKYSNKPYTSMKMRLGFNEKKHIEIAKIAEACGVDYIAVHGRTRAGRYKAAVDYDAIREVKEAVCVPVIANGDITSAEKAKWVLDYTGADGIMIGRAAVANPWIFKQIKEGMAQPSSALIKEVVLEHFDQMIRYYDKYGAVIFRKNLHSYSKAGYKGASLFRDTVNRIEDPKEMREVTEAFFSQTFLYEC</sequence>
<dbReference type="PANTHER" id="PTHR45846:SF1">
    <property type="entry name" value="TRNA-DIHYDROURIDINE(47) SYNTHASE [NAD(P)(+)]-LIKE"/>
    <property type="match status" value="1"/>
</dbReference>
<keyword evidence="5" id="KW-0288">FMN</keyword>
<evidence type="ECO:0000256" key="6">
    <source>
        <dbReference type="ARBA" id="ARBA00022694"/>
    </source>
</evidence>
<dbReference type="InterPro" id="IPR001269">
    <property type="entry name" value="DUS_fam"/>
</dbReference>
<protein>
    <submittedName>
        <fullName evidence="13">tRNA dihydrouridine synthase B</fullName>
        <ecNumber evidence="13">1.-.-.-</ecNumber>
    </submittedName>
</protein>
<dbReference type="AlphaFoldDB" id="A0A1W1CM70"/>
<dbReference type="SUPFAM" id="SSF51395">
    <property type="entry name" value="FMN-linked oxidoreductases"/>
    <property type="match status" value="1"/>
</dbReference>
<evidence type="ECO:0000256" key="3">
    <source>
        <dbReference type="ARBA" id="ARBA00022555"/>
    </source>
</evidence>
<dbReference type="CDD" id="cd02801">
    <property type="entry name" value="DUS_like_FMN"/>
    <property type="match status" value="1"/>
</dbReference>
<keyword evidence="9 13" id="KW-0560">Oxidoreductase</keyword>
<dbReference type="PROSITE" id="PS01136">
    <property type="entry name" value="UPF0034"/>
    <property type="match status" value="1"/>
</dbReference>
<dbReference type="Pfam" id="PF01207">
    <property type="entry name" value="Dus"/>
    <property type="match status" value="1"/>
</dbReference>
<accession>A0A1W1CM70</accession>
<dbReference type="Gene3D" id="3.20.20.70">
    <property type="entry name" value="Aldolase class I"/>
    <property type="match status" value="1"/>
</dbReference>
<evidence type="ECO:0000256" key="10">
    <source>
        <dbReference type="ARBA" id="ARBA00048205"/>
    </source>
</evidence>
<dbReference type="InterPro" id="IPR035587">
    <property type="entry name" value="DUS-like_FMN-bd"/>
</dbReference>
<dbReference type="GO" id="GO:0000049">
    <property type="term" value="F:tRNA binding"/>
    <property type="evidence" value="ECO:0007669"/>
    <property type="project" value="UniProtKB-KW"/>
</dbReference>
<organism evidence="13">
    <name type="scientific">hydrothermal vent metagenome</name>
    <dbReference type="NCBI Taxonomy" id="652676"/>
    <lineage>
        <taxon>unclassified sequences</taxon>
        <taxon>metagenomes</taxon>
        <taxon>ecological metagenomes</taxon>
    </lineage>
</organism>
<keyword evidence="4" id="KW-0285">Flavoprotein</keyword>
<dbReference type="PIRSF" id="PIRSF006621">
    <property type="entry name" value="Dus"/>
    <property type="match status" value="1"/>
</dbReference>
<comment type="catalytic activity">
    <reaction evidence="11">
        <text>a 5,6-dihydrouridine in tRNA + NAD(+) = a uridine in tRNA + NADH + H(+)</text>
        <dbReference type="Rhea" id="RHEA:54452"/>
        <dbReference type="Rhea" id="RHEA-COMP:13339"/>
        <dbReference type="Rhea" id="RHEA-COMP:13887"/>
        <dbReference type="ChEBI" id="CHEBI:15378"/>
        <dbReference type="ChEBI" id="CHEBI:57540"/>
        <dbReference type="ChEBI" id="CHEBI:57945"/>
        <dbReference type="ChEBI" id="CHEBI:65315"/>
        <dbReference type="ChEBI" id="CHEBI:74443"/>
    </reaction>
</comment>
<proteinExistence type="predicted"/>
<dbReference type="PANTHER" id="PTHR45846">
    <property type="entry name" value="TRNA-DIHYDROURIDINE(47) SYNTHASE [NAD(P)(+)]-LIKE"/>
    <property type="match status" value="1"/>
</dbReference>
<evidence type="ECO:0000256" key="9">
    <source>
        <dbReference type="ARBA" id="ARBA00023002"/>
    </source>
</evidence>
<evidence type="ECO:0000256" key="1">
    <source>
        <dbReference type="ARBA" id="ARBA00001917"/>
    </source>
</evidence>
<comment type="function">
    <text evidence="2">Catalyzes the synthesis of 5,6-dihydrouridine (D), a modified base found in the D-loop of most tRNAs, via the reduction of the C5-C6 double bond in target uridines.</text>
</comment>
<name>A0A1W1CM70_9ZZZZ</name>
<keyword evidence="8" id="KW-0694">RNA-binding</keyword>
<comment type="cofactor">
    <cofactor evidence="1">
        <name>FMN</name>
        <dbReference type="ChEBI" id="CHEBI:58210"/>
    </cofactor>
</comment>
<keyword evidence="6" id="KW-0819">tRNA processing</keyword>
<keyword evidence="7" id="KW-0521">NADP</keyword>
<dbReference type="EMBL" id="FPHL01000045">
    <property type="protein sequence ID" value="SFV67000.1"/>
    <property type="molecule type" value="Genomic_DNA"/>
</dbReference>
<dbReference type="GO" id="GO:0050660">
    <property type="term" value="F:flavin adenine dinucleotide binding"/>
    <property type="evidence" value="ECO:0007669"/>
    <property type="project" value="InterPro"/>
</dbReference>
<feature type="domain" description="DUS-like FMN-binding" evidence="12">
    <location>
        <begin position="18"/>
        <end position="315"/>
    </location>
</feature>
<evidence type="ECO:0000256" key="7">
    <source>
        <dbReference type="ARBA" id="ARBA00022857"/>
    </source>
</evidence>
<dbReference type="EC" id="1.-.-.-" evidence="13"/>
<evidence type="ECO:0000256" key="11">
    <source>
        <dbReference type="ARBA" id="ARBA00048802"/>
    </source>
</evidence>
<evidence type="ECO:0000259" key="12">
    <source>
        <dbReference type="Pfam" id="PF01207"/>
    </source>
</evidence>
<evidence type="ECO:0000256" key="5">
    <source>
        <dbReference type="ARBA" id="ARBA00022643"/>
    </source>
</evidence>
<dbReference type="Gene3D" id="1.10.1200.80">
    <property type="entry name" value="Putative flavin oxidoreducatase, domain 2"/>
    <property type="match status" value="1"/>
</dbReference>
<comment type="catalytic activity">
    <reaction evidence="10">
        <text>a 5,6-dihydrouridine in tRNA + NADP(+) = a uridine in tRNA + NADPH + H(+)</text>
        <dbReference type="Rhea" id="RHEA:23624"/>
        <dbReference type="Rhea" id="RHEA-COMP:13339"/>
        <dbReference type="Rhea" id="RHEA-COMP:13887"/>
        <dbReference type="ChEBI" id="CHEBI:15378"/>
        <dbReference type="ChEBI" id="CHEBI:57783"/>
        <dbReference type="ChEBI" id="CHEBI:58349"/>
        <dbReference type="ChEBI" id="CHEBI:65315"/>
        <dbReference type="ChEBI" id="CHEBI:74443"/>
    </reaction>
</comment>
<reference evidence="13" key="1">
    <citation type="submission" date="2016-10" db="EMBL/GenBank/DDBJ databases">
        <authorList>
            <person name="de Groot N.N."/>
        </authorList>
    </citation>
    <scope>NUCLEOTIDE SEQUENCE</scope>
</reference>
<gene>
    <name evidence="13" type="ORF">MNB_SV-10-889</name>
</gene>
<evidence type="ECO:0000256" key="4">
    <source>
        <dbReference type="ARBA" id="ARBA00022630"/>
    </source>
</evidence>
<evidence type="ECO:0000256" key="8">
    <source>
        <dbReference type="ARBA" id="ARBA00022884"/>
    </source>
</evidence>
<evidence type="ECO:0000313" key="13">
    <source>
        <dbReference type="EMBL" id="SFV67000.1"/>
    </source>
</evidence>
<keyword evidence="3" id="KW-0820">tRNA-binding</keyword>
<dbReference type="GO" id="GO:0017150">
    <property type="term" value="F:tRNA dihydrouridine synthase activity"/>
    <property type="evidence" value="ECO:0007669"/>
    <property type="project" value="InterPro"/>
</dbReference>
<dbReference type="InterPro" id="IPR018517">
    <property type="entry name" value="tRNA_hU_synthase_CS"/>
</dbReference>
<dbReference type="InterPro" id="IPR024036">
    <property type="entry name" value="tRNA-dHydroUridine_Synthase_C"/>
</dbReference>